<accession>A0A3L7K2Q9</accession>
<reference evidence="1 2" key="1">
    <citation type="submission" date="2018-10" db="EMBL/GenBank/DDBJ databases">
        <title>Falsibacillus sp. genome draft.</title>
        <authorList>
            <person name="Shi S."/>
        </authorList>
    </citation>
    <scope>NUCLEOTIDE SEQUENCE [LARGE SCALE GENOMIC DNA]</scope>
    <source>
        <strain evidence="1 2">GY 10110</strain>
    </source>
</reference>
<evidence type="ECO:0000313" key="1">
    <source>
        <dbReference type="EMBL" id="RLQ96271.1"/>
    </source>
</evidence>
<dbReference type="EMBL" id="RCVZ01000004">
    <property type="protein sequence ID" value="RLQ96271.1"/>
    <property type="molecule type" value="Genomic_DNA"/>
</dbReference>
<sequence length="144" mass="16703">MLVDQSTVLLLKDVIQKEGKIRLPASGSSMYPFIQQGDMCQFVYVQQHEWKKGDILLFFSESLRLVAHRYYGKHHDKLLFKGDSNLGFDPPIKPEQVIGKLSVIEKKGKHIEINVAAAQLWKNIILYFPMISSMLRFFINHRNI</sequence>
<evidence type="ECO:0008006" key="3">
    <source>
        <dbReference type="Google" id="ProtNLM"/>
    </source>
</evidence>
<organism evidence="1 2">
    <name type="scientific">Falsibacillus albus</name>
    <dbReference type="NCBI Taxonomy" id="2478915"/>
    <lineage>
        <taxon>Bacteria</taxon>
        <taxon>Bacillati</taxon>
        <taxon>Bacillota</taxon>
        <taxon>Bacilli</taxon>
        <taxon>Bacillales</taxon>
        <taxon>Bacillaceae</taxon>
        <taxon>Falsibacillus</taxon>
    </lineage>
</organism>
<comment type="caution">
    <text evidence="1">The sequence shown here is derived from an EMBL/GenBank/DDBJ whole genome shotgun (WGS) entry which is preliminary data.</text>
</comment>
<dbReference type="AlphaFoldDB" id="A0A3L7K2Q9"/>
<proteinExistence type="predicted"/>
<protein>
    <recommendedName>
        <fullName evidence="3">Signal peptidase I</fullName>
    </recommendedName>
</protein>
<keyword evidence="2" id="KW-1185">Reference proteome</keyword>
<dbReference type="Proteomes" id="UP000276770">
    <property type="component" value="Unassembled WGS sequence"/>
</dbReference>
<name>A0A3L7K2Q9_9BACI</name>
<dbReference type="CDD" id="cd06462">
    <property type="entry name" value="Peptidase_S24_S26"/>
    <property type="match status" value="1"/>
</dbReference>
<dbReference type="RefSeq" id="WP_121680124.1">
    <property type="nucleotide sequence ID" value="NZ_RCVZ01000004.1"/>
</dbReference>
<gene>
    <name evidence="1" type="ORF">D9X91_08270</name>
</gene>
<dbReference type="OrthoDB" id="2860586at2"/>
<evidence type="ECO:0000313" key="2">
    <source>
        <dbReference type="Proteomes" id="UP000276770"/>
    </source>
</evidence>